<organism evidence="1 2">
    <name type="scientific">Nodularia harveyana UHCC-0300</name>
    <dbReference type="NCBI Taxonomy" id="2974287"/>
    <lineage>
        <taxon>Bacteria</taxon>
        <taxon>Bacillati</taxon>
        <taxon>Cyanobacteriota</taxon>
        <taxon>Cyanophyceae</taxon>
        <taxon>Nostocales</taxon>
        <taxon>Nodulariaceae</taxon>
        <taxon>Nodularia</taxon>
    </lineage>
</organism>
<name>A0ABU5UED1_9CYAN</name>
<evidence type="ECO:0000313" key="2">
    <source>
        <dbReference type="Proteomes" id="UP001302120"/>
    </source>
</evidence>
<proteinExistence type="predicted"/>
<dbReference type="EMBL" id="JAYGHG010000015">
    <property type="protein sequence ID" value="MEA5581885.1"/>
    <property type="molecule type" value="Genomic_DNA"/>
</dbReference>
<sequence length="81" mass="9209">MKEKQQKLKNIDLFTELTLSQQEQINGGIFGRLTFNIPRIPNGSSTPFLSNIPIPPPPPPPPPEEPTPIFFFGRFFNFIAR</sequence>
<comment type="caution">
    <text evidence="1">The sequence shown here is derived from an EMBL/GenBank/DDBJ whole genome shotgun (WGS) entry which is preliminary data.</text>
</comment>
<keyword evidence="2" id="KW-1185">Reference proteome</keyword>
<accession>A0ABU5UED1</accession>
<protein>
    <recommendedName>
        <fullName evidence="3">Bacteriocin-type signal sequence</fullName>
    </recommendedName>
</protein>
<evidence type="ECO:0008006" key="3">
    <source>
        <dbReference type="Google" id="ProtNLM"/>
    </source>
</evidence>
<dbReference type="RefSeq" id="WP_323196214.1">
    <property type="nucleotide sequence ID" value="NZ_JAYGHG010000015.1"/>
</dbReference>
<reference evidence="1 2" key="1">
    <citation type="submission" date="2023-12" db="EMBL/GenBank/DDBJ databases">
        <title>Baltic Sea Cyanobacteria.</title>
        <authorList>
            <person name="Delbaje E."/>
            <person name="Fewer D.P."/>
            <person name="Shishido T.K."/>
        </authorList>
    </citation>
    <scope>NUCLEOTIDE SEQUENCE [LARGE SCALE GENOMIC DNA]</scope>
    <source>
        <strain evidence="1 2">UHCC-0300</strain>
    </source>
</reference>
<gene>
    <name evidence="1" type="ORF">VB620_11105</name>
</gene>
<dbReference type="Proteomes" id="UP001302120">
    <property type="component" value="Unassembled WGS sequence"/>
</dbReference>
<evidence type="ECO:0000313" key="1">
    <source>
        <dbReference type="EMBL" id="MEA5581885.1"/>
    </source>
</evidence>